<dbReference type="GO" id="GO:0000981">
    <property type="term" value="F:DNA-binding transcription factor activity, RNA polymerase II-specific"/>
    <property type="evidence" value="ECO:0007669"/>
    <property type="project" value="TreeGrafter"/>
</dbReference>
<evidence type="ECO:0000259" key="7">
    <source>
        <dbReference type="PROSITE" id="PS50157"/>
    </source>
</evidence>
<dbReference type="Pfam" id="PF00096">
    <property type="entry name" value="zf-C2H2"/>
    <property type="match status" value="2"/>
</dbReference>
<dbReference type="AlphaFoldDB" id="A0A6A6V2Y4"/>
<reference evidence="8" key="1">
    <citation type="journal article" date="2020" name="Stud. Mycol.">
        <title>101 Dothideomycetes genomes: a test case for predicting lifestyles and emergence of pathogens.</title>
        <authorList>
            <person name="Haridas S."/>
            <person name="Albert R."/>
            <person name="Binder M."/>
            <person name="Bloem J."/>
            <person name="Labutti K."/>
            <person name="Salamov A."/>
            <person name="Andreopoulos B."/>
            <person name="Baker S."/>
            <person name="Barry K."/>
            <person name="Bills G."/>
            <person name="Bluhm B."/>
            <person name="Cannon C."/>
            <person name="Castanera R."/>
            <person name="Culley D."/>
            <person name="Daum C."/>
            <person name="Ezra D."/>
            <person name="Gonzalez J."/>
            <person name="Henrissat B."/>
            <person name="Kuo A."/>
            <person name="Liang C."/>
            <person name="Lipzen A."/>
            <person name="Lutzoni F."/>
            <person name="Magnuson J."/>
            <person name="Mondo S."/>
            <person name="Nolan M."/>
            <person name="Ohm R."/>
            <person name="Pangilinan J."/>
            <person name="Park H.-J."/>
            <person name="Ramirez L."/>
            <person name="Alfaro M."/>
            <person name="Sun H."/>
            <person name="Tritt A."/>
            <person name="Yoshinaga Y."/>
            <person name="Zwiers L.-H."/>
            <person name="Turgeon B."/>
            <person name="Goodwin S."/>
            <person name="Spatafora J."/>
            <person name="Crous P."/>
            <person name="Grigoriev I."/>
        </authorList>
    </citation>
    <scope>NUCLEOTIDE SEQUENCE</scope>
    <source>
        <strain evidence="8">CBS 119925</strain>
    </source>
</reference>
<dbReference type="InterPro" id="IPR050329">
    <property type="entry name" value="GLI_C2H2-zinc-finger"/>
</dbReference>
<dbReference type="SMART" id="SM00355">
    <property type="entry name" value="ZnF_C2H2"/>
    <property type="match status" value="3"/>
</dbReference>
<evidence type="ECO:0000256" key="3">
    <source>
        <dbReference type="ARBA" id="ARBA00022771"/>
    </source>
</evidence>
<gene>
    <name evidence="8" type="ORF">M011DRAFT_461024</name>
</gene>
<feature type="domain" description="C2H2-type" evidence="7">
    <location>
        <begin position="275"/>
        <end position="305"/>
    </location>
</feature>
<dbReference type="PANTHER" id="PTHR19818">
    <property type="entry name" value="ZINC FINGER PROTEIN ZIC AND GLI"/>
    <property type="match status" value="1"/>
</dbReference>
<feature type="compositionally biased region" description="Polar residues" evidence="6">
    <location>
        <begin position="180"/>
        <end position="191"/>
    </location>
</feature>
<feature type="compositionally biased region" description="Polar residues" evidence="6">
    <location>
        <begin position="117"/>
        <end position="132"/>
    </location>
</feature>
<dbReference type="PROSITE" id="PS00028">
    <property type="entry name" value="ZINC_FINGER_C2H2_1"/>
    <property type="match status" value="2"/>
</dbReference>
<feature type="region of interest" description="Disordered" evidence="6">
    <location>
        <begin position="321"/>
        <end position="341"/>
    </location>
</feature>
<feature type="region of interest" description="Disordered" evidence="6">
    <location>
        <begin position="180"/>
        <end position="199"/>
    </location>
</feature>
<evidence type="ECO:0000313" key="8">
    <source>
        <dbReference type="EMBL" id="KAF2744226.1"/>
    </source>
</evidence>
<evidence type="ECO:0000256" key="6">
    <source>
        <dbReference type="SAM" id="MobiDB-lite"/>
    </source>
</evidence>
<dbReference type="SUPFAM" id="SSF57667">
    <property type="entry name" value="beta-beta-alpha zinc fingers"/>
    <property type="match status" value="2"/>
</dbReference>
<dbReference type="EMBL" id="MU006590">
    <property type="protein sequence ID" value="KAF2744226.1"/>
    <property type="molecule type" value="Genomic_DNA"/>
</dbReference>
<dbReference type="PANTHER" id="PTHR19818:SF149">
    <property type="entry name" value="C2H2-TYPE DOMAIN-CONTAINING PROTEIN"/>
    <property type="match status" value="1"/>
</dbReference>
<dbReference type="GO" id="GO:0005634">
    <property type="term" value="C:nucleus"/>
    <property type="evidence" value="ECO:0007669"/>
    <property type="project" value="UniProtKB-ARBA"/>
</dbReference>
<organism evidence="8 9">
    <name type="scientific">Sporormia fimetaria CBS 119925</name>
    <dbReference type="NCBI Taxonomy" id="1340428"/>
    <lineage>
        <taxon>Eukaryota</taxon>
        <taxon>Fungi</taxon>
        <taxon>Dikarya</taxon>
        <taxon>Ascomycota</taxon>
        <taxon>Pezizomycotina</taxon>
        <taxon>Dothideomycetes</taxon>
        <taxon>Pleosporomycetidae</taxon>
        <taxon>Pleosporales</taxon>
        <taxon>Sporormiaceae</taxon>
        <taxon>Sporormia</taxon>
    </lineage>
</organism>
<feature type="region of interest" description="Disordered" evidence="6">
    <location>
        <begin position="1"/>
        <end position="46"/>
    </location>
</feature>
<keyword evidence="3 5" id="KW-0863">Zinc-finger</keyword>
<keyword evidence="1" id="KW-0479">Metal-binding</keyword>
<proteinExistence type="predicted"/>
<protein>
    <recommendedName>
        <fullName evidence="7">C2H2-type domain-containing protein</fullName>
    </recommendedName>
</protein>
<dbReference type="GO" id="GO:0045944">
    <property type="term" value="P:positive regulation of transcription by RNA polymerase II"/>
    <property type="evidence" value="ECO:0007669"/>
    <property type="project" value="UniProtKB-ARBA"/>
</dbReference>
<evidence type="ECO:0000256" key="2">
    <source>
        <dbReference type="ARBA" id="ARBA00022737"/>
    </source>
</evidence>
<dbReference type="PROSITE" id="PS50157">
    <property type="entry name" value="ZINC_FINGER_C2H2_2"/>
    <property type="match status" value="3"/>
</dbReference>
<evidence type="ECO:0000313" key="9">
    <source>
        <dbReference type="Proteomes" id="UP000799440"/>
    </source>
</evidence>
<dbReference type="InterPro" id="IPR013087">
    <property type="entry name" value="Znf_C2H2_type"/>
</dbReference>
<dbReference type="InterPro" id="IPR036236">
    <property type="entry name" value="Znf_C2H2_sf"/>
</dbReference>
<feature type="region of interest" description="Disordered" evidence="6">
    <location>
        <begin position="58"/>
        <end position="150"/>
    </location>
</feature>
<evidence type="ECO:0000256" key="5">
    <source>
        <dbReference type="PROSITE-ProRule" id="PRU00042"/>
    </source>
</evidence>
<accession>A0A6A6V2Y4</accession>
<evidence type="ECO:0000256" key="4">
    <source>
        <dbReference type="ARBA" id="ARBA00022833"/>
    </source>
</evidence>
<sequence>MTNSRDQPTPPFNSPYQHAMRLQSASYPSPARSDTDPSRLPAEGLGLYVSQPYAHSIPPTTSSLYSPSPQPTEPWSSQLASAAGTMMTEAPMDHHWTPHYHHSSSRSPPPWAHPHVSQRSSVSSAMFSNSEWASDAESPPAPLSHGPAMTVAPDHLTSSVFPYGHSPLPEFASLAVTVSIQENSQSPPSSDDNYRPTPRTRIRRHRTTEENANFKCDECGGLFTRAFNYNQHLKTHDPDRVKAFQCTYTGCNKPFGRKTDLDRHINSVHLKAKPHRCGRCKATFARKDTLRRHEEDGCSHRHQITDASAFHRTRAMRATTSPGTAYYHSPNNSFPGTPSGY</sequence>
<feature type="compositionally biased region" description="Low complexity" evidence="6">
    <location>
        <begin position="58"/>
        <end position="67"/>
    </location>
</feature>
<dbReference type="GO" id="GO:0008270">
    <property type="term" value="F:zinc ion binding"/>
    <property type="evidence" value="ECO:0007669"/>
    <property type="project" value="UniProtKB-KW"/>
</dbReference>
<dbReference type="Proteomes" id="UP000799440">
    <property type="component" value="Unassembled WGS sequence"/>
</dbReference>
<dbReference type="Gene3D" id="3.30.160.60">
    <property type="entry name" value="Classic Zinc Finger"/>
    <property type="match status" value="1"/>
</dbReference>
<keyword evidence="4" id="KW-0862">Zinc</keyword>
<dbReference type="GO" id="GO:0000978">
    <property type="term" value="F:RNA polymerase II cis-regulatory region sequence-specific DNA binding"/>
    <property type="evidence" value="ECO:0007669"/>
    <property type="project" value="TreeGrafter"/>
</dbReference>
<keyword evidence="2" id="KW-0677">Repeat</keyword>
<name>A0A6A6V2Y4_9PLEO</name>
<dbReference type="OrthoDB" id="6910977at2759"/>
<feature type="domain" description="C2H2-type" evidence="7">
    <location>
        <begin position="214"/>
        <end position="241"/>
    </location>
</feature>
<keyword evidence="9" id="KW-1185">Reference proteome</keyword>
<evidence type="ECO:0000256" key="1">
    <source>
        <dbReference type="ARBA" id="ARBA00022723"/>
    </source>
</evidence>
<feature type="domain" description="C2H2-type" evidence="7">
    <location>
        <begin position="244"/>
        <end position="274"/>
    </location>
</feature>